<accession>A0AAW1W7P6</accession>
<evidence type="ECO:0000256" key="1">
    <source>
        <dbReference type="SAM" id="MobiDB-lite"/>
    </source>
</evidence>
<dbReference type="EMBL" id="JBEDUW010000006">
    <property type="protein sequence ID" value="KAK9920722.1"/>
    <property type="molecule type" value="Genomic_DNA"/>
</dbReference>
<name>A0AAW1W7P6_RUBAR</name>
<dbReference type="AlphaFoldDB" id="A0AAW1W7P6"/>
<sequence length="73" mass="7659">MTIKIPHIPNPENDADSSRLLPRETLCSRSSSRSRSRSRCSATSSSPSRSGSFGSGAPVPPDKVSALVVCTGQ</sequence>
<keyword evidence="3" id="KW-1185">Reference proteome</keyword>
<dbReference type="Proteomes" id="UP001457282">
    <property type="component" value="Unassembled WGS sequence"/>
</dbReference>
<evidence type="ECO:0000313" key="2">
    <source>
        <dbReference type="EMBL" id="KAK9920722.1"/>
    </source>
</evidence>
<gene>
    <name evidence="2" type="ORF">M0R45_029268</name>
</gene>
<feature type="region of interest" description="Disordered" evidence="1">
    <location>
        <begin position="1"/>
        <end position="64"/>
    </location>
</feature>
<comment type="caution">
    <text evidence="2">The sequence shown here is derived from an EMBL/GenBank/DDBJ whole genome shotgun (WGS) entry which is preliminary data.</text>
</comment>
<reference evidence="2 3" key="1">
    <citation type="journal article" date="2023" name="G3 (Bethesda)">
        <title>A chromosome-length genome assembly and annotation of blackberry (Rubus argutus, cv. 'Hillquist').</title>
        <authorList>
            <person name="Bruna T."/>
            <person name="Aryal R."/>
            <person name="Dudchenko O."/>
            <person name="Sargent D.J."/>
            <person name="Mead D."/>
            <person name="Buti M."/>
            <person name="Cavallini A."/>
            <person name="Hytonen T."/>
            <person name="Andres J."/>
            <person name="Pham M."/>
            <person name="Weisz D."/>
            <person name="Mascagni F."/>
            <person name="Usai G."/>
            <person name="Natali L."/>
            <person name="Bassil N."/>
            <person name="Fernandez G.E."/>
            <person name="Lomsadze A."/>
            <person name="Armour M."/>
            <person name="Olukolu B."/>
            <person name="Poorten T."/>
            <person name="Britton C."/>
            <person name="Davik J."/>
            <person name="Ashrafi H."/>
            <person name="Aiden E.L."/>
            <person name="Borodovsky M."/>
            <person name="Worthington M."/>
        </authorList>
    </citation>
    <scope>NUCLEOTIDE SEQUENCE [LARGE SCALE GENOMIC DNA]</scope>
    <source>
        <strain evidence="2">PI 553951</strain>
    </source>
</reference>
<protein>
    <submittedName>
        <fullName evidence="2">Uncharacterized protein</fullName>
    </submittedName>
</protein>
<evidence type="ECO:0000313" key="3">
    <source>
        <dbReference type="Proteomes" id="UP001457282"/>
    </source>
</evidence>
<organism evidence="2 3">
    <name type="scientific">Rubus argutus</name>
    <name type="common">Southern blackberry</name>
    <dbReference type="NCBI Taxonomy" id="59490"/>
    <lineage>
        <taxon>Eukaryota</taxon>
        <taxon>Viridiplantae</taxon>
        <taxon>Streptophyta</taxon>
        <taxon>Embryophyta</taxon>
        <taxon>Tracheophyta</taxon>
        <taxon>Spermatophyta</taxon>
        <taxon>Magnoliopsida</taxon>
        <taxon>eudicotyledons</taxon>
        <taxon>Gunneridae</taxon>
        <taxon>Pentapetalae</taxon>
        <taxon>rosids</taxon>
        <taxon>fabids</taxon>
        <taxon>Rosales</taxon>
        <taxon>Rosaceae</taxon>
        <taxon>Rosoideae</taxon>
        <taxon>Rosoideae incertae sedis</taxon>
        <taxon>Rubus</taxon>
    </lineage>
</organism>
<proteinExistence type="predicted"/>
<feature type="compositionally biased region" description="Low complexity" evidence="1">
    <location>
        <begin position="39"/>
        <end position="56"/>
    </location>
</feature>